<dbReference type="SUPFAM" id="SSF52821">
    <property type="entry name" value="Rhodanese/Cell cycle control phosphatase"/>
    <property type="match status" value="1"/>
</dbReference>
<dbReference type="GO" id="GO:0004792">
    <property type="term" value="F:thiosulfate-cyanide sulfurtransferase activity"/>
    <property type="evidence" value="ECO:0007669"/>
    <property type="project" value="TreeGrafter"/>
</dbReference>
<comment type="caution">
    <text evidence="3">The sequence shown here is derived from an EMBL/GenBank/DDBJ whole genome shotgun (WGS) entry which is preliminary data.</text>
</comment>
<sequence>MTLNGHSLGRFVDSQEMEALLQQKNAIKILDVRTPAEYETVHIPGSYNIPLDQLPKHRTELGNKLQTPIILVCRSGARAEQAARQFEETNLTQFHILRGGINAWEQAGKPVKRGKLRWSMERQVRGAAGILVLLGTVGGLFVWKPLSYLATGIGAGLTYSALTDTCGMALLLSKLPYNRTAQCDVRDVVRQFTALETGTD</sequence>
<dbReference type="Pfam" id="PF11127">
    <property type="entry name" value="YgaP-like_TM"/>
    <property type="match status" value="1"/>
</dbReference>
<dbReference type="Pfam" id="PF00581">
    <property type="entry name" value="Rhodanese"/>
    <property type="match status" value="1"/>
</dbReference>
<dbReference type="RefSeq" id="WP_220203930.1">
    <property type="nucleotide sequence ID" value="NZ_BNJK01000001.1"/>
</dbReference>
<gene>
    <name evidence="3" type="ORF">KSF_031770</name>
</gene>
<reference evidence="3" key="1">
    <citation type="submission" date="2020-10" db="EMBL/GenBank/DDBJ databases">
        <title>Taxonomic study of unclassified bacteria belonging to the class Ktedonobacteria.</title>
        <authorList>
            <person name="Yabe S."/>
            <person name="Wang C.M."/>
            <person name="Zheng Y."/>
            <person name="Sakai Y."/>
            <person name="Cavaletti L."/>
            <person name="Monciardini P."/>
            <person name="Donadio S."/>
        </authorList>
    </citation>
    <scope>NUCLEOTIDE SEQUENCE</scope>
    <source>
        <strain evidence="3">ID150040</strain>
    </source>
</reference>
<dbReference type="PANTHER" id="PTHR44086:SF10">
    <property type="entry name" value="THIOSULFATE SULFURTRANSFERASE_RHODANESE-LIKE DOMAIN-CONTAINING PROTEIN 3"/>
    <property type="match status" value="1"/>
</dbReference>
<evidence type="ECO:0000313" key="4">
    <source>
        <dbReference type="Proteomes" id="UP000597444"/>
    </source>
</evidence>
<keyword evidence="4" id="KW-1185">Reference proteome</keyword>
<accession>A0A8J3MZI1</accession>
<protein>
    <submittedName>
        <fullName evidence="3">Sulfurtransferase</fullName>
    </submittedName>
</protein>
<dbReference type="InterPro" id="IPR036873">
    <property type="entry name" value="Rhodanese-like_dom_sf"/>
</dbReference>
<keyword evidence="1" id="KW-0472">Membrane</keyword>
<evidence type="ECO:0000313" key="3">
    <source>
        <dbReference type="EMBL" id="GHO93129.1"/>
    </source>
</evidence>
<dbReference type="Proteomes" id="UP000597444">
    <property type="component" value="Unassembled WGS sequence"/>
</dbReference>
<dbReference type="CDD" id="cd00158">
    <property type="entry name" value="RHOD"/>
    <property type="match status" value="1"/>
</dbReference>
<dbReference type="InterPro" id="IPR001763">
    <property type="entry name" value="Rhodanese-like_dom"/>
</dbReference>
<proteinExistence type="predicted"/>
<dbReference type="InterPro" id="IPR021309">
    <property type="entry name" value="YgaP-like_TM"/>
</dbReference>
<keyword evidence="1" id="KW-0812">Transmembrane</keyword>
<dbReference type="Gene3D" id="3.40.250.10">
    <property type="entry name" value="Rhodanese-like domain"/>
    <property type="match status" value="1"/>
</dbReference>
<dbReference type="PROSITE" id="PS50206">
    <property type="entry name" value="RHODANESE_3"/>
    <property type="match status" value="1"/>
</dbReference>
<evidence type="ECO:0000256" key="1">
    <source>
        <dbReference type="SAM" id="Phobius"/>
    </source>
</evidence>
<feature type="transmembrane region" description="Helical" evidence="1">
    <location>
        <begin position="149"/>
        <end position="172"/>
    </location>
</feature>
<dbReference type="Gene3D" id="6.10.140.1340">
    <property type="match status" value="1"/>
</dbReference>
<feature type="transmembrane region" description="Helical" evidence="1">
    <location>
        <begin position="124"/>
        <end position="143"/>
    </location>
</feature>
<organism evidence="3 4">
    <name type="scientific">Reticulibacter mediterranei</name>
    <dbReference type="NCBI Taxonomy" id="2778369"/>
    <lineage>
        <taxon>Bacteria</taxon>
        <taxon>Bacillati</taxon>
        <taxon>Chloroflexota</taxon>
        <taxon>Ktedonobacteria</taxon>
        <taxon>Ktedonobacterales</taxon>
        <taxon>Reticulibacteraceae</taxon>
        <taxon>Reticulibacter</taxon>
    </lineage>
</organism>
<dbReference type="AlphaFoldDB" id="A0A8J3MZI1"/>
<feature type="domain" description="Rhodanese" evidence="2">
    <location>
        <begin position="23"/>
        <end position="113"/>
    </location>
</feature>
<name>A0A8J3MZI1_9CHLR</name>
<evidence type="ECO:0000259" key="2">
    <source>
        <dbReference type="PROSITE" id="PS50206"/>
    </source>
</evidence>
<keyword evidence="1" id="KW-1133">Transmembrane helix</keyword>
<dbReference type="SMART" id="SM00450">
    <property type="entry name" value="RHOD"/>
    <property type="match status" value="1"/>
</dbReference>
<dbReference type="PANTHER" id="PTHR44086">
    <property type="entry name" value="THIOSULFATE SULFURTRANSFERASE RDL2, MITOCHONDRIAL-RELATED"/>
    <property type="match status" value="1"/>
</dbReference>
<dbReference type="EMBL" id="BNJK01000001">
    <property type="protein sequence ID" value="GHO93129.1"/>
    <property type="molecule type" value="Genomic_DNA"/>
</dbReference>